<feature type="domain" description="Transposase IS200-like" evidence="1">
    <location>
        <begin position="9"/>
        <end position="125"/>
    </location>
</feature>
<dbReference type="SUPFAM" id="SSF143422">
    <property type="entry name" value="Transposase IS200-like"/>
    <property type="match status" value="1"/>
</dbReference>
<dbReference type="Proteomes" id="UP000613075">
    <property type="component" value="Unassembled WGS sequence"/>
</dbReference>
<dbReference type="EMBL" id="JADDUM010000061">
    <property type="protein sequence ID" value="MBE8591155.1"/>
    <property type="molecule type" value="Genomic_DNA"/>
</dbReference>
<dbReference type="PANTHER" id="PTHR34322:SF2">
    <property type="entry name" value="TRANSPOSASE IS200-LIKE DOMAIN-CONTAINING PROTEIN"/>
    <property type="match status" value="1"/>
</dbReference>
<dbReference type="Pfam" id="PF01797">
    <property type="entry name" value="Y1_Tnp"/>
    <property type="match status" value="1"/>
</dbReference>
<accession>A0ABR9SQE7</accession>
<sequence length="229" mass="26216">MPRLARVVLPNFPHHIVQRGHNKQVVFAEPQDFENYLSNLKELKAALGVKVYAFCLMTNHVHLLLDPGDDVTALGKLMKSLAARTTRYRNRLEGRSGTLWESRYKSSPVQTDTYLLACSRYIELNPVRAGMIEYARQYRWSSFRLRFNESAESNWLDQTSCFEGLGTDQGKRLASYASFVEQTPSASEMHLIRTALQRGQLTGNSIFTDEIEKIIGRRVSMRGPGRPWM</sequence>
<organism evidence="2 3">
    <name type="scientific">Pseudomonas cyclaminis</name>
    <dbReference type="NCBI Taxonomy" id="2781239"/>
    <lineage>
        <taxon>Bacteria</taxon>
        <taxon>Pseudomonadati</taxon>
        <taxon>Pseudomonadota</taxon>
        <taxon>Gammaproteobacteria</taxon>
        <taxon>Pseudomonadales</taxon>
        <taxon>Pseudomonadaceae</taxon>
        <taxon>Pseudomonas</taxon>
    </lineage>
</organism>
<comment type="caution">
    <text evidence="2">The sequence shown here is derived from an EMBL/GenBank/DDBJ whole genome shotgun (WGS) entry which is preliminary data.</text>
</comment>
<reference evidence="2 3" key="1">
    <citation type="submission" date="2020-10" db="EMBL/GenBank/DDBJ databases">
        <title>The draft genomes of Cyclamen pathogen Pseudomonas sp.</title>
        <authorList>
            <person name="Fujikawa T."/>
            <person name="Sawada H."/>
        </authorList>
    </citation>
    <scope>NUCLEOTIDE SEQUENCE [LARGE SCALE GENOMIC DNA]</scope>
    <source>
        <strain evidence="2 3">MAFF 301449</strain>
    </source>
</reference>
<gene>
    <name evidence="2" type="ORF">IQK56_09555</name>
</gene>
<evidence type="ECO:0000313" key="2">
    <source>
        <dbReference type="EMBL" id="MBE8591155.1"/>
    </source>
</evidence>
<protein>
    <submittedName>
        <fullName evidence="2">Transposase</fullName>
    </submittedName>
</protein>
<dbReference type="Gene3D" id="3.30.70.1290">
    <property type="entry name" value="Transposase IS200-like"/>
    <property type="match status" value="1"/>
</dbReference>
<proteinExistence type="predicted"/>
<dbReference type="RefSeq" id="WP_150674377.1">
    <property type="nucleotide sequence ID" value="NZ_JADDUM010000061.1"/>
</dbReference>
<dbReference type="SMART" id="SM01321">
    <property type="entry name" value="Y1_Tnp"/>
    <property type="match status" value="1"/>
</dbReference>
<name>A0ABR9SQE7_9PSED</name>
<evidence type="ECO:0000259" key="1">
    <source>
        <dbReference type="SMART" id="SM01321"/>
    </source>
</evidence>
<dbReference type="PANTHER" id="PTHR34322">
    <property type="entry name" value="TRANSPOSASE, Y1_TNP DOMAIN-CONTAINING"/>
    <property type="match status" value="1"/>
</dbReference>
<dbReference type="InterPro" id="IPR036515">
    <property type="entry name" value="Transposase_17_sf"/>
</dbReference>
<keyword evidence="3" id="KW-1185">Reference proteome</keyword>
<dbReference type="InterPro" id="IPR002686">
    <property type="entry name" value="Transposase_17"/>
</dbReference>
<evidence type="ECO:0000313" key="3">
    <source>
        <dbReference type="Proteomes" id="UP000613075"/>
    </source>
</evidence>